<evidence type="ECO:0000313" key="1">
    <source>
        <dbReference type="EMBL" id="KAF9525962.1"/>
    </source>
</evidence>
<keyword evidence="2" id="KW-1185">Reference proteome</keyword>
<comment type="caution">
    <text evidence="1">The sequence shown here is derived from an EMBL/GenBank/DDBJ whole genome shotgun (WGS) entry which is preliminary data.</text>
</comment>
<evidence type="ECO:0000313" key="2">
    <source>
        <dbReference type="Proteomes" id="UP000807306"/>
    </source>
</evidence>
<protein>
    <recommendedName>
        <fullName evidence="3">F-box domain-containing protein</fullName>
    </recommendedName>
</protein>
<name>A0A9P6JM59_9AGAR</name>
<proteinExistence type="predicted"/>
<dbReference type="AlphaFoldDB" id="A0A9P6JM59"/>
<dbReference type="OrthoDB" id="3543113at2759"/>
<dbReference type="InterPro" id="IPR032675">
    <property type="entry name" value="LRR_dom_sf"/>
</dbReference>
<reference evidence="1" key="1">
    <citation type="submission" date="2020-11" db="EMBL/GenBank/DDBJ databases">
        <authorList>
            <consortium name="DOE Joint Genome Institute"/>
            <person name="Ahrendt S."/>
            <person name="Riley R."/>
            <person name="Andreopoulos W."/>
            <person name="Labutti K."/>
            <person name="Pangilinan J."/>
            <person name="Ruiz-Duenas F.J."/>
            <person name="Barrasa J.M."/>
            <person name="Sanchez-Garcia M."/>
            <person name="Camarero S."/>
            <person name="Miyauchi S."/>
            <person name="Serrano A."/>
            <person name="Linde D."/>
            <person name="Babiker R."/>
            <person name="Drula E."/>
            <person name="Ayuso-Fernandez I."/>
            <person name="Pacheco R."/>
            <person name="Padilla G."/>
            <person name="Ferreira P."/>
            <person name="Barriuso J."/>
            <person name="Kellner H."/>
            <person name="Castanera R."/>
            <person name="Alfaro M."/>
            <person name="Ramirez L."/>
            <person name="Pisabarro A.G."/>
            <person name="Kuo A."/>
            <person name="Tritt A."/>
            <person name="Lipzen A."/>
            <person name="He G."/>
            <person name="Yan M."/>
            <person name="Ng V."/>
            <person name="Cullen D."/>
            <person name="Martin F."/>
            <person name="Rosso M.-N."/>
            <person name="Henrissat B."/>
            <person name="Hibbett D."/>
            <person name="Martinez A.T."/>
            <person name="Grigoriev I.V."/>
        </authorList>
    </citation>
    <scope>NUCLEOTIDE SEQUENCE</scope>
    <source>
        <strain evidence="1">CBS 506.95</strain>
    </source>
</reference>
<dbReference type="Gene3D" id="3.80.10.10">
    <property type="entry name" value="Ribonuclease Inhibitor"/>
    <property type="match status" value="1"/>
</dbReference>
<dbReference type="Proteomes" id="UP000807306">
    <property type="component" value="Unassembled WGS sequence"/>
</dbReference>
<dbReference type="SUPFAM" id="SSF52047">
    <property type="entry name" value="RNI-like"/>
    <property type="match status" value="1"/>
</dbReference>
<accession>A0A9P6JM59</accession>
<organism evidence="1 2">
    <name type="scientific">Crepidotus variabilis</name>
    <dbReference type="NCBI Taxonomy" id="179855"/>
    <lineage>
        <taxon>Eukaryota</taxon>
        <taxon>Fungi</taxon>
        <taxon>Dikarya</taxon>
        <taxon>Basidiomycota</taxon>
        <taxon>Agaricomycotina</taxon>
        <taxon>Agaricomycetes</taxon>
        <taxon>Agaricomycetidae</taxon>
        <taxon>Agaricales</taxon>
        <taxon>Agaricineae</taxon>
        <taxon>Crepidotaceae</taxon>
        <taxon>Crepidotus</taxon>
    </lineage>
</organism>
<dbReference type="EMBL" id="MU157877">
    <property type="protein sequence ID" value="KAF9525962.1"/>
    <property type="molecule type" value="Genomic_DNA"/>
</dbReference>
<gene>
    <name evidence="1" type="ORF">CPB83DRAFT_858698</name>
</gene>
<evidence type="ECO:0008006" key="3">
    <source>
        <dbReference type="Google" id="ProtNLM"/>
    </source>
</evidence>
<sequence>MDVAKPDNLKDPGTLCVYPAHIETTSVDSPNIAGSYSSNQSAKELVLANSDLLSICFSYFDPDAFFKDIWEIGTTTRRRLLATALTCKAFFDPAMGLLWRMMESIIPVLKILPTFAKMNDTYTINGPVTPSQLHRLRQYAKNIRYLYLCGSQDSIAGHALLRLSHINPPIFPAVVTVLVSIPTLILRNVENLNCLFLAGSSPSLQTLSFTDVTYSTEDFIASFLSFASGGVAKIENLTLRGRLSDNSLGLLCEFNKLKTINLTMQSTTVQASAILHCARLEGLEELCVRLDNSSIFDASYQGSTIPFPTLKTLELCGPTTEVAKILTSMTAPTLQNITVSFSPSFGWVSVETVEACIEACGAISPLSLQHLRLLGGSGHGTGLVLSRGSLLPLASCVQLKSFELSGAQLLITDVDIQQICEGGAWKNLESLRLPLSTRRIAPSLVAVIILARCCPALQTLVASIDFSLHDYATLRTERSAAGRTANQLRSLTIFRVSPDSAGSGGHTQQVPEVNSMSLAIGVSRFLESHFPYLDSMQYITESIAEADWWSGVKALVEEYRQLRDEVKGGLEHF</sequence>